<gene>
    <name evidence="2" type="ORF">QQA45_00220</name>
</gene>
<dbReference type="Gene3D" id="3.60.15.10">
    <property type="entry name" value="Ribonuclease Z/Hydroxyacylglutathione hydrolase-like"/>
    <property type="match status" value="1"/>
</dbReference>
<reference evidence="2 3" key="1">
    <citation type="submission" date="2023-06" db="EMBL/GenBank/DDBJ databases">
        <title>Antibody response to the Sneathia vaginalis cytopathogenic toxin A during pregnancy.</title>
        <authorList>
            <person name="Mccoy Z.T."/>
            <person name="Serrano M.G."/>
            <person name="Spaine K."/>
            <person name="Edwards D.J."/>
            <person name="Buck G.A."/>
            <person name="Jefferson K."/>
        </authorList>
    </citation>
    <scope>NUCLEOTIDE SEQUENCE [LARGE SCALE GENOMIC DNA]</scope>
    <source>
        <strain evidence="2 3">CCUG 42621</strain>
    </source>
</reference>
<name>A0ABT7HHH6_9FUSO</name>
<comment type="caution">
    <text evidence="2">The sequence shown here is derived from an EMBL/GenBank/DDBJ whole genome shotgun (WGS) entry which is preliminary data.</text>
</comment>
<dbReference type="PANTHER" id="PTHR47619:SF1">
    <property type="entry name" value="EXODEOXYRIBONUCLEASE WALJ"/>
    <property type="match status" value="1"/>
</dbReference>
<feature type="domain" description="Metallo-beta-lactamase" evidence="1">
    <location>
        <begin position="2"/>
        <end position="181"/>
    </location>
</feature>
<accession>A0ABT7HHH6</accession>
<evidence type="ECO:0000313" key="3">
    <source>
        <dbReference type="Proteomes" id="UP001225134"/>
    </source>
</evidence>
<evidence type="ECO:0000313" key="2">
    <source>
        <dbReference type="EMBL" id="MDK9579959.1"/>
    </source>
</evidence>
<keyword evidence="3" id="KW-1185">Reference proteome</keyword>
<organism evidence="2 3">
    <name type="scientific">Sneathia sanguinegens</name>
    <dbReference type="NCBI Taxonomy" id="40543"/>
    <lineage>
        <taxon>Bacteria</taxon>
        <taxon>Fusobacteriati</taxon>
        <taxon>Fusobacteriota</taxon>
        <taxon>Fusobacteriia</taxon>
        <taxon>Fusobacteriales</taxon>
        <taxon>Leptotrichiaceae</taxon>
        <taxon>Sneathia</taxon>
    </lineage>
</organism>
<dbReference type="SUPFAM" id="SSF56281">
    <property type="entry name" value="Metallo-hydrolase/oxidoreductase"/>
    <property type="match status" value="1"/>
</dbReference>
<dbReference type="Pfam" id="PF12706">
    <property type="entry name" value="Lactamase_B_2"/>
    <property type="match status" value="1"/>
</dbReference>
<dbReference type="InterPro" id="IPR052533">
    <property type="entry name" value="WalJ/YycJ-like"/>
</dbReference>
<dbReference type="PANTHER" id="PTHR47619">
    <property type="entry name" value="METALLO-HYDROLASE YYCJ-RELATED"/>
    <property type="match status" value="1"/>
</dbReference>
<dbReference type="SMART" id="SM00849">
    <property type="entry name" value="Lactamase_B"/>
    <property type="match status" value="1"/>
</dbReference>
<dbReference type="EMBL" id="JASSPP010000001">
    <property type="protein sequence ID" value="MDK9579959.1"/>
    <property type="molecule type" value="Genomic_DNA"/>
</dbReference>
<dbReference type="InterPro" id="IPR001279">
    <property type="entry name" value="Metallo-B-lactamas"/>
</dbReference>
<proteinExistence type="predicted"/>
<evidence type="ECO:0000259" key="1">
    <source>
        <dbReference type="SMART" id="SM00849"/>
    </source>
</evidence>
<sequence length="246" mass="28395">MQGIVVILKSVGKKFLVDVGYSVKKIREKLATIDRELEQIDAIFITHDHGDHMKAVGTISRKYDIPIYIHKDSLKQIQKKVLKLDMENIRILEDRRVFLDNILIENFDVMHDSAHNLGYTFNHANKKLAYVTDIGKITNIVRQACLNSDFIAFESNYDLDMLLNGSYIWTLKNRVKSNVGHISNEEATRFLSSISNNILKKIFLLHLSSDNNTEELAYNTLKDKIDKRIEINITSQIATKLFELKK</sequence>
<protein>
    <submittedName>
        <fullName evidence="2">MBL fold metallo-hydrolase</fullName>
    </submittedName>
</protein>
<dbReference type="Proteomes" id="UP001225134">
    <property type="component" value="Unassembled WGS sequence"/>
</dbReference>
<dbReference type="InterPro" id="IPR036866">
    <property type="entry name" value="RibonucZ/Hydroxyglut_hydro"/>
</dbReference>